<dbReference type="InterPro" id="IPR002772">
    <property type="entry name" value="Glyco_hydro_3_C"/>
</dbReference>
<keyword evidence="10" id="KW-1185">Reference proteome</keyword>
<dbReference type="GO" id="GO:0009251">
    <property type="term" value="P:glucan catabolic process"/>
    <property type="evidence" value="ECO:0007669"/>
    <property type="project" value="TreeGrafter"/>
</dbReference>
<dbReference type="PRINTS" id="PR00133">
    <property type="entry name" value="GLHYDRLASE3"/>
</dbReference>
<dbReference type="PROSITE" id="PS00775">
    <property type="entry name" value="GLYCOSYL_HYDROL_F3"/>
    <property type="match status" value="1"/>
</dbReference>
<dbReference type="InterPro" id="IPR036962">
    <property type="entry name" value="Glyco_hydro_3_N_sf"/>
</dbReference>
<dbReference type="Pfam" id="PF00933">
    <property type="entry name" value="Glyco_hydro_3"/>
    <property type="match status" value="1"/>
</dbReference>
<dbReference type="Gene3D" id="3.40.50.1700">
    <property type="entry name" value="Glycoside hydrolase family 3 C-terminal domain"/>
    <property type="match status" value="1"/>
</dbReference>
<keyword evidence="6 7" id="KW-0326">Glycosidase</keyword>
<evidence type="ECO:0000256" key="1">
    <source>
        <dbReference type="ARBA" id="ARBA00000448"/>
    </source>
</evidence>
<dbReference type="Gene3D" id="2.60.40.10">
    <property type="entry name" value="Immunoglobulins"/>
    <property type="match status" value="1"/>
</dbReference>
<proteinExistence type="inferred from homology"/>
<dbReference type="RefSeq" id="WP_055060837.1">
    <property type="nucleotide sequence ID" value="NZ_CVRQ01000001.1"/>
</dbReference>
<dbReference type="Pfam" id="PF01915">
    <property type="entry name" value="Glyco_hydro_3_C"/>
    <property type="match status" value="1"/>
</dbReference>
<dbReference type="GO" id="GO:0008422">
    <property type="term" value="F:beta-glucosidase activity"/>
    <property type="evidence" value="ECO:0007669"/>
    <property type="project" value="UniProtKB-EC"/>
</dbReference>
<evidence type="ECO:0000313" key="10">
    <source>
        <dbReference type="Proteomes" id="UP000049472"/>
    </source>
</evidence>
<dbReference type="EC" id="3.2.1.21" evidence="3"/>
<dbReference type="InterPro" id="IPR036881">
    <property type="entry name" value="Glyco_hydro_3_C_sf"/>
</dbReference>
<evidence type="ECO:0000256" key="3">
    <source>
        <dbReference type="ARBA" id="ARBA00012744"/>
    </source>
</evidence>
<evidence type="ECO:0000256" key="6">
    <source>
        <dbReference type="ARBA" id="ARBA00023295"/>
    </source>
</evidence>
<evidence type="ECO:0000313" key="9">
    <source>
        <dbReference type="EMBL" id="CRL31895.1"/>
    </source>
</evidence>
<evidence type="ECO:0000256" key="5">
    <source>
        <dbReference type="ARBA" id="ARBA00022801"/>
    </source>
</evidence>
<evidence type="ECO:0000259" key="8">
    <source>
        <dbReference type="SMART" id="SM01217"/>
    </source>
</evidence>
<evidence type="ECO:0000256" key="2">
    <source>
        <dbReference type="ARBA" id="ARBA00005336"/>
    </source>
</evidence>
<dbReference type="EMBL" id="CVRQ01000001">
    <property type="protein sequence ID" value="CRL31895.1"/>
    <property type="molecule type" value="Genomic_DNA"/>
</dbReference>
<sequence length="717" mass="79856">MEIHELQQLLSEMSLQEKIGQMVQLTGAYFDKEAVLTGVVGEQLPPEWIIQYAGSVLGVIGKDKIYDIQSRYMEQHPHHIPLLFMADVIHGCRTIAPIPLGQACSFHPELVSEAASIAASEASSEGLRATFSPMIDVSRDPRWGRMMESFGEDPYVNGIMGKAMVDGYQQKADTGIAACLKHFAGYGAVNAGREYNDVEISQRTFLEQYVKPFRMALKAKPAMVMTAFNAIDRKPISGNKELLKGLLRDKEGFEGTVISDWGSIGQLEEQGVAADMEEAAIQASEAGVDIDMMSPAYMLCLEKLVESGKIPEAFVDESAFRVLMMKNQLGLFENPFAGLGKSGKLTLHNREKAYQLAGESCVLLKNDKILPLSMKKKVIWAGPYTTSRELLSRWSIFGEHEAVETIEDVLQKKQIEVECITGCNILSDAECKVWQVEQELSGKPRDEQWLETITHEDTVVCVLGEHESQSGEAASRAFLTLPEEQQVLFEKIAERTSNIVTVVIAGRPLDLRRISEKSKAVIMAWRPGTMGAEAIIDIVYGRINPSGKLSVSIPWCVGQVPISYWDVKTGHILTEDNSENRFTSRYMDIPNTPLYPFGYGLSYTEFDISDVDVQIGQDKKVHVHCNVCNTGNVAGAEVVQCYYETLYASVVRPKKELVRFQKVFLEPGEKKDVDFFIDQEEFSYYGKNMETVSSGMKLRISIGNSSDHLVSENIIQA</sequence>
<gene>
    <name evidence="9" type="ORF">T1815_02321</name>
</gene>
<dbReference type="PANTHER" id="PTHR30620">
    <property type="entry name" value="PERIPLASMIC BETA-GLUCOSIDASE-RELATED"/>
    <property type="match status" value="1"/>
</dbReference>
<organism evidence="9 10">
    <name type="scientific">Agathobacter rectalis</name>
    <dbReference type="NCBI Taxonomy" id="39491"/>
    <lineage>
        <taxon>Bacteria</taxon>
        <taxon>Bacillati</taxon>
        <taxon>Bacillota</taxon>
        <taxon>Clostridia</taxon>
        <taxon>Lachnospirales</taxon>
        <taxon>Lachnospiraceae</taxon>
        <taxon>Agathobacter</taxon>
    </lineage>
</organism>
<dbReference type="InterPro" id="IPR026891">
    <property type="entry name" value="Fn3-like"/>
</dbReference>
<feature type="domain" description="Fibronectin type III-like" evidence="8">
    <location>
        <begin position="637"/>
        <end position="706"/>
    </location>
</feature>
<keyword evidence="4" id="KW-0732">Signal</keyword>
<accession>A0A0M6W8Z8</accession>
<dbReference type="SUPFAM" id="SSF51445">
    <property type="entry name" value="(Trans)glycosidases"/>
    <property type="match status" value="1"/>
</dbReference>
<comment type="similarity">
    <text evidence="2 7">Belongs to the glycosyl hydrolase 3 family.</text>
</comment>
<dbReference type="InterPro" id="IPR019800">
    <property type="entry name" value="Glyco_hydro_3_AS"/>
</dbReference>
<dbReference type="Proteomes" id="UP000049472">
    <property type="component" value="Unassembled WGS sequence"/>
</dbReference>
<dbReference type="SUPFAM" id="SSF52279">
    <property type="entry name" value="Beta-D-glucan exohydrolase, C-terminal domain"/>
    <property type="match status" value="1"/>
</dbReference>
<protein>
    <recommendedName>
        <fullName evidence="3">beta-glucosidase</fullName>
        <ecNumber evidence="3">3.2.1.21</ecNumber>
    </recommendedName>
</protein>
<dbReference type="InterPro" id="IPR017853">
    <property type="entry name" value="GH"/>
</dbReference>
<keyword evidence="5 7" id="KW-0378">Hydrolase</keyword>
<dbReference type="Pfam" id="PF14310">
    <property type="entry name" value="Fn3-like"/>
    <property type="match status" value="1"/>
</dbReference>
<dbReference type="AlphaFoldDB" id="A0A0M6W8Z8"/>
<evidence type="ECO:0000256" key="7">
    <source>
        <dbReference type="RuleBase" id="RU361161"/>
    </source>
</evidence>
<name>A0A0M6W8Z8_9FIRM</name>
<comment type="catalytic activity">
    <reaction evidence="1">
        <text>Hydrolysis of terminal, non-reducing beta-D-glucosyl residues with release of beta-D-glucose.</text>
        <dbReference type="EC" id="3.2.1.21"/>
    </reaction>
</comment>
<dbReference type="PANTHER" id="PTHR30620:SF16">
    <property type="entry name" value="LYSOSOMAL BETA GLUCOSIDASE"/>
    <property type="match status" value="1"/>
</dbReference>
<dbReference type="Gene3D" id="3.20.20.300">
    <property type="entry name" value="Glycoside hydrolase, family 3, N-terminal domain"/>
    <property type="match status" value="1"/>
</dbReference>
<reference evidence="10" key="1">
    <citation type="submission" date="2015-05" db="EMBL/GenBank/DDBJ databases">
        <authorList>
            <consortium name="Pathogen Informatics"/>
        </authorList>
    </citation>
    <scope>NUCLEOTIDE SEQUENCE [LARGE SCALE GENOMIC DNA]</scope>
    <source>
        <strain evidence="10">T1-815</strain>
    </source>
</reference>
<dbReference type="InterPro" id="IPR051915">
    <property type="entry name" value="Cellulose_Degrad_GH3"/>
</dbReference>
<dbReference type="InterPro" id="IPR001764">
    <property type="entry name" value="Glyco_hydro_3_N"/>
</dbReference>
<dbReference type="InterPro" id="IPR013783">
    <property type="entry name" value="Ig-like_fold"/>
</dbReference>
<evidence type="ECO:0000256" key="4">
    <source>
        <dbReference type="ARBA" id="ARBA00022729"/>
    </source>
</evidence>
<dbReference type="SMART" id="SM01217">
    <property type="entry name" value="Fn3_like"/>
    <property type="match status" value="1"/>
</dbReference>